<feature type="domain" description="Periplasmic binding protein" evidence="4">
    <location>
        <begin position="51"/>
        <end position="302"/>
    </location>
</feature>
<dbReference type="GO" id="GO:0030313">
    <property type="term" value="C:cell envelope"/>
    <property type="evidence" value="ECO:0007669"/>
    <property type="project" value="UniProtKB-SubCell"/>
</dbReference>
<comment type="similarity">
    <text evidence="2">Belongs to the bacterial solute-binding protein 2 family.</text>
</comment>
<evidence type="ECO:0000256" key="2">
    <source>
        <dbReference type="ARBA" id="ARBA00007639"/>
    </source>
</evidence>
<dbReference type="GO" id="GO:0055085">
    <property type="term" value="P:transmembrane transport"/>
    <property type="evidence" value="ECO:0007669"/>
    <property type="project" value="UniProtKB-ARBA"/>
</dbReference>
<evidence type="ECO:0000313" key="5">
    <source>
        <dbReference type="EMBL" id="BAN46124.1"/>
    </source>
</evidence>
<dbReference type="KEGG" id="pre:PCA10_03920"/>
<proteinExistence type="inferred from homology"/>
<evidence type="ECO:0000313" key="6">
    <source>
        <dbReference type="Proteomes" id="UP000015503"/>
    </source>
</evidence>
<dbReference type="GO" id="GO:0030246">
    <property type="term" value="F:carbohydrate binding"/>
    <property type="evidence" value="ECO:0007669"/>
    <property type="project" value="UniProtKB-ARBA"/>
</dbReference>
<gene>
    <name evidence="5" type="ORF">PCA10_03920</name>
</gene>
<comment type="subcellular location">
    <subcellularLocation>
        <location evidence="1">Cell envelope</location>
    </subcellularLocation>
</comment>
<accession>S6BAP1</accession>
<evidence type="ECO:0000259" key="4">
    <source>
        <dbReference type="Pfam" id="PF13407"/>
    </source>
</evidence>
<dbReference type="EMBL" id="AP013068">
    <property type="protein sequence ID" value="BAN46124.1"/>
    <property type="molecule type" value="Genomic_DNA"/>
</dbReference>
<dbReference type="SUPFAM" id="SSF53822">
    <property type="entry name" value="Periplasmic binding protein-like I"/>
    <property type="match status" value="1"/>
</dbReference>
<dbReference type="RefSeq" id="WP_016490335.1">
    <property type="nucleotide sequence ID" value="NC_021499.1"/>
</dbReference>
<keyword evidence="3" id="KW-0732">Signal</keyword>
<dbReference type="Gene3D" id="3.40.50.2300">
    <property type="match status" value="2"/>
</dbReference>
<dbReference type="NCBIfam" id="NF008185">
    <property type="entry name" value="PRK10936.1"/>
    <property type="match status" value="1"/>
</dbReference>
<keyword evidence="6" id="KW-1185">Reference proteome</keyword>
<dbReference type="PANTHER" id="PTHR46847:SF1">
    <property type="entry name" value="D-ALLOSE-BINDING PERIPLASMIC PROTEIN-RELATED"/>
    <property type="match status" value="1"/>
</dbReference>
<dbReference type="STRING" id="1245471.PCA10_03920"/>
<evidence type="ECO:0000256" key="1">
    <source>
        <dbReference type="ARBA" id="ARBA00004196"/>
    </source>
</evidence>
<dbReference type="InterPro" id="IPR025997">
    <property type="entry name" value="SBP_2_dom"/>
</dbReference>
<organism evidence="5 6">
    <name type="scientific">Metapseudomonas resinovorans NBRC 106553</name>
    <dbReference type="NCBI Taxonomy" id="1245471"/>
    <lineage>
        <taxon>Bacteria</taxon>
        <taxon>Pseudomonadati</taxon>
        <taxon>Pseudomonadota</taxon>
        <taxon>Gammaproteobacteria</taxon>
        <taxon>Pseudomonadales</taxon>
        <taxon>Pseudomonadaceae</taxon>
        <taxon>Metapseudomonas</taxon>
    </lineage>
</organism>
<dbReference type="eggNOG" id="COG1879">
    <property type="taxonomic scope" value="Bacteria"/>
</dbReference>
<dbReference type="Proteomes" id="UP000015503">
    <property type="component" value="Chromosome"/>
</dbReference>
<name>S6BAP1_METRE</name>
<dbReference type="AlphaFoldDB" id="S6BAP1"/>
<protein>
    <recommendedName>
        <fullName evidence="4">Periplasmic binding protein domain-containing protein</fullName>
    </recommendedName>
</protein>
<dbReference type="OrthoDB" id="9773673at2"/>
<sequence>MRSLAVLALSWLIAVPGFATQWYPLHVLVDGREANYQPLTAASRPWRICALLPHGMDRYWWGVAWGLDQEAKRLGTELGIYEAGGYQFDAMQKAQLTRCIQLAADAYVIGAISEQGLCEQLGLLQKKNVPVIDLVNRIDCPGVSARSQVSFADMAKAAMAYIQQRSGGRPVRVGWLPGPKDAGWVIDAEKGLAEALEGSQDVLVPAGYGPVDRSSQAALVRKLLTREPGLDYIIGNAEAAAFAGQLVRSSGGRYKAEVVSLYATERVLEAIAEGTVQASPTDSPVIQARIAVDLAVRLLEGRQVPGQVSPRIEMIDQANLKNFDISRLMPPSGHWMIRQELPE</sequence>
<dbReference type="PATRIC" id="fig|1245471.3.peg.386"/>
<reference evidence="5 6" key="1">
    <citation type="journal article" date="2013" name="Genome Announc.">
        <title>Complete Genome Sequence of the Carbazole Degrader Pseudomonas resinovorans Strain CA10 (NBRC 106553).</title>
        <authorList>
            <person name="Shintani M."/>
            <person name="Hosoyama A."/>
            <person name="Ohji S."/>
            <person name="Tsuchikane K."/>
            <person name="Takarada H."/>
            <person name="Yamazoe A."/>
            <person name="Fujita N."/>
            <person name="Nojiri H."/>
        </authorList>
    </citation>
    <scope>NUCLEOTIDE SEQUENCE [LARGE SCALE GENOMIC DNA]</scope>
    <source>
        <strain evidence="5 6">NBRC 106553</strain>
    </source>
</reference>
<evidence type="ECO:0000256" key="3">
    <source>
        <dbReference type="ARBA" id="ARBA00022729"/>
    </source>
</evidence>
<dbReference type="InterPro" id="IPR028082">
    <property type="entry name" value="Peripla_BP_I"/>
</dbReference>
<dbReference type="CDD" id="cd06306">
    <property type="entry name" value="PBP1_TorT-like"/>
    <property type="match status" value="1"/>
</dbReference>
<dbReference type="PANTHER" id="PTHR46847">
    <property type="entry name" value="D-ALLOSE-BINDING PERIPLASMIC PROTEIN-RELATED"/>
    <property type="match status" value="1"/>
</dbReference>
<dbReference type="HOGENOM" id="CLU_053104_0_0_6"/>
<dbReference type="Pfam" id="PF13407">
    <property type="entry name" value="Peripla_BP_4"/>
    <property type="match status" value="1"/>
</dbReference>